<keyword evidence="2" id="KW-1185">Reference proteome</keyword>
<dbReference type="AlphaFoldDB" id="A0A0D7CRC8"/>
<dbReference type="PATRIC" id="fig|1240678.4.peg.1522"/>
<dbReference type="EMBL" id="JRKI01000009">
    <property type="protein sequence ID" value="KIZ18415.1"/>
    <property type="molecule type" value="Genomic_DNA"/>
</dbReference>
<sequence length="179" mass="18650">MFSKHGAAVALSSRPLVGSSMVWAPAGQAHGPEHRESVLCTGSSAGMYDPPLTLLPRKTRVRTHAGYDCTVAPGRTMPATGYLEGESPSASCVQLDGPHLKEVVKYADGKRSLIAYSSGTSVRVADLLIARLSGRVVEGRGEGRSAQRTVSALSRQLPTECLSSGLTGSTGKAQLEIGS</sequence>
<proteinExistence type="predicted"/>
<accession>A0A0D7CRC8</accession>
<reference evidence="1 2" key="1">
    <citation type="submission" date="2014-09" db="EMBL/GenBank/DDBJ databases">
        <title>Draft genome sequence of Streptomyces natalensis ATCC 27448, producer of the antifungal pimaricin.</title>
        <authorList>
            <person name="Mendes M.V."/>
            <person name="Beites T."/>
            <person name="Pires S."/>
            <person name="Santos C.L."/>
            <person name="Moradas-Ferreira P."/>
        </authorList>
    </citation>
    <scope>NUCLEOTIDE SEQUENCE [LARGE SCALE GENOMIC DNA]</scope>
    <source>
        <strain evidence="1 2">ATCC 27448</strain>
    </source>
</reference>
<gene>
    <name evidence="1" type="ORF">SNA_07255</name>
</gene>
<evidence type="ECO:0000313" key="1">
    <source>
        <dbReference type="EMBL" id="KIZ18415.1"/>
    </source>
</evidence>
<dbReference type="RefSeq" id="WP_030068767.1">
    <property type="nucleotide sequence ID" value="NZ_JRKI01000009.1"/>
</dbReference>
<organism evidence="1 2">
    <name type="scientific">Streptomyces natalensis ATCC 27448</name>
    <dbReference type="NCBI Taxonomy" id="1240678"/>
    <lineage>
        <taxon>Bacteria</taxon>
        <taxon>Bacillati</taxon>
        <taxon>Actinomycetota</taxon>
        <taxon>Actinomycetes</taxon>
        <taxon>Kitasatosporales</taxon>
        <taxon>Streptomycetaceae</taxon>
        <taxon>Streptomyces</taxon>
    </lineage>
</organism>
<comment type="caution">
    <text evidence="1">The sequence shown here is derived from an EMBL/GenBank/DDBJ whole genome shotgun (WGS) entry which is preliminary data.</text>
</comment>
<dbReference type="Proteomes" id="UP000032458">
    <property type="component" value="Unassembled WGS sequence"/>
</dbReference>
<protein>
    <submittedName>
        <fullName evidence="1">Uncharacterized protein</fullName>
    </submittedName>
</protein>
<evidence type="ECO:0000313" key="2">
    <source>
        <dbReference type="Proteomes" id="UP000032458"/>
    </source>
</evidence>
<name>A0A0D7CRC8_9ACTN</name>